<dbReference type="PANTHER" id="PTHR31360:SF0">
    <property type="entry name" value="OIL BODY-ASSOCIATED PROTEIN 1B"/>
    <property type="match status" value="1"/>
</dbReference>
<keyword evidence="2" id="KW-1185">Reference proteome</keyword>
<protein>
    <submittedName>
        <fullName evidence="3">DUF1264-domain-containing protein</fullName>
    </submittedName>
</protein>
<accession>A0A915EDK4</accession>
<name>A0A915EDK4_9BILA</name>
<sequence length="153" mass="17081">MSNIPGDATKMASHIMGTGTAMLQSFKPLNKYVSTHLNEDVRQCVIYDSADAGARLIGVEYIISAKLFLQLPEDEKKYWHSHAYEVKSGMLVAPGIPQIAEHIDMEKLVNTYGKTWHLWQVDRGDPLPYGPANLMMSFTQDGQANPNLVAEKM</sequence>
<proteinExistence type="inferred from homology"/>
<dbReference type="PANTHER" id="PTHR31360">
    <property type="match status" value="1"/>
</dbReference>
<dbReference type="InterPro" id="IPR010686">
    <property type="entry name" value="OBAP-like"/>
</dbReference>
<evidence type="ECO:0000313" key="3">
    <source>
        <dbReference type="WBParaSite" id="jg4992"/>
    </source>
</evidence>
<dbReference type="WBParaSite" id="jg4992">
    <property type="protein sequence ID" value="jg4992"/>
    <property type="gene ID" value="jg4992"/>
</dbReference>
<evidence type="ECO:0000313" key="2">
    <source>
        <dbReference type="Proteomes" id="UP000887574"/>
    </source>
</evidence>
<dbReference type="Proteomes" id="UP000887574">
    <property type="component" value="Unplaced"/>
</dbReference>
<comment type="similarity">
    <text evidence="1">Belongs to the OBAP family.</text>
</comment>
<reference evidence="3" key="1">
    <citation type="submission" date="2022-11" db="UniProtKB">
        <authorList>
            <consortium name="WormBaseParasite"/>
        </authorList>
    </citation>
    <scope>IDENTIFICATION</scope>
</reference>
<organism evidence="2 3">
    <name type="scientific">Ditylenchus dipsaci</name>
    <dbReference type="NCBI Taxonomy" id="166011"/>
    <lineage>
        <taxon>Eukaryota</taxon>
        <taxon>Metazoa</taxon>
        <taxon>Ecdysozoa</taxon>
        <taxon>Nematoda</taxon>
        <taxon>Chromadorea</taxon>
        <taxon>Rhabditida</taxon>
        <taxon>Tylenchina</taxon>
        <taxon>Tylenchomorpha</taxon>
        <taxon>Sphaerularioidea</taxon>
        <taxon>Anguinidae</taxon>
        <taxon>Anguininae</taxon>
        <taxon>Ditylenchus</taxon>
    </lineage>
</organism>
<dbReference type="AlphaFoldDB" id="A0A915EDK4"/>
<dbReference type="Pfam" id="PF06884">
    <property type="entry name" value="DUF1264"/>
    <property type="match status" value="1"/>
</dbReference>
<evidence type="ECO:0000256" key="1">
    <source>
        <dbReference type="ARBA" id="ARBA00009740"/>
    </source>
</evidence>